<evidence type="ECO:0000256" key="4">
    <source>
        <dbReference type="ARBA" id="ARBA00023136"/>
    </source>
</evidence>
<dbReference type="AlphaFoldDB" id="A0A2A2KJT5"/>
<keyword evidence="3 5" id="KW-1133">Transmembrane helix</keyword>
<comment type="similarity">
    <text evidence="5">Belongs to the MIP/aquaporin (TC 1.A.8) family.</text>
</comment>
<evidence type="ECO:0000256" key="2">
    <source>
        <dbReference type="ARBA" id="ARBA00022692"/>
    </source>
</evidence>
<proteinExistence type="inferred from homology"/>
<dbReference type="SUPFAM" id="SSF81338">
    <property type="entry name" value="Aquaporin-like"/>
    <property type="match status" value="1"/>
</dbReference>
<dbReference type="EMBL" id="LIAE01008370">
    <property type="protein sequence ID" value="PAV74264.1"/>
    <property type="molecule type" value="Genomic_DNA"/>
</dbReference>
<dbReference type="GO" id="GO:0005737">
    <property type="term" value="C:cytoplasm"/>
    <property type="evidence" value="ECO:0007669"/>
    <property type="project" value="TreeGrafter"/>
</dbReference>
<dbReference type="GO" id="GO:0016020">
    <property type="term" value="C:membrane"/>
    <property type="evidence" value="ECO:0007669"/>
    <property type="project" value="UniProtKB-SubCell"/>
</dbReference>
<dbReference type="STRING" id="2018661.A0A2A2KJT5"/>
<evidence type="ECO:0000256" key="5">
    <source>
        <dbReference type="PIRNR" id="PIRNR017529"/>
    </source>
</evidence>
<feature type="transmembrane region" description="Helical" evidence="5">
    <location>
        <begin position="125"/>
        <end position="149"/>
    </location>
</feature>
<dbReference type="PIRSF" id="PIRSF017529">
    <property type="entry name" value="Aquaporin_11/12"/>
    <property type="match status" value="1"/>
</dbReference>
<sequence>MTWNSCGFASYFFNMRLMNDFYPFLSASLYYFVVLSLSEITRQLLLSRVKSSYWKAIILEFIGTAQICTCIFENAILIQYGVSIFFVGTAVLGFCFILLNRGANCTPLVPIEQLYFGEISMSRGLSILFAQLLAGYFSYRIAFSIWLYTYDYLPIHAEFVNTPQCSLKYQMNFVFVMLFETCGTFAIRFVTSRLPKESSKYLAPAFMSSLFSFAILFVGDSALDPLVGSTLFYGCTGLPTQYFILLYWICPTIGWLSAAQFDRTKTSSKKKKD</sequence>
<accession>A0A2A2KJT5</accession>
<dbReference type="PANTHER" id="PTHR21191">
    <property type="entry name" value="AQUAPORIN"/>
    <property type="match status" value="1"/>
</dbReference>
<keyword evidence="7" id="KW-1185">Reference proteome</keyword>
<dbReference type="Gene3D" id="1.20.1080.10">
    <property type="entry name" value="Glycerol uptake facilitator protein"/>
    <property type="match status" value="1"/>
</dbReference>
<dbReference type="InterPro" id="IPR051883">
    <property type="entry name" value="AQP11/12_channel"/>
</dbReference>
<dbReference type="GO" id="GO:0015267">
    <property type="term" value="F:channel activity"/>
    <property type="evidence" value="ECO:0007669"/>
    <property type="project" value="TreeGrafter"/>
</dbReference>
<keyword evidence="2 5" id="KW-0812">Transmembrane</keyword>
<keyword evidence="4 5" id="KW-0472">Membrane</keyword>
<comment type="caution">
    <text evidence="6">The sequence shown here is derived from an EMBL/GenBank/DDBJ whole genome shotgun (WGS) entry which is preliminary data.</text>
</comment>
<evidence type="ECO:0000313" key="7">
    <source>
        <dbReference type="Proteomes" id="UP000218231"/>
    </source>
</evidence>
<evidence type="ECO:0000313" key="6">
    <source>
        <dbReference type="EMBL" id="PAV74264.1"/>
    </source>
</evidence>
<organism evidence="6 7">
    <name type="scientific">Diploscapter pachys</name>
    <dbReference type="NCBI Taxonomy" id="2018661"/>
    <lineage>
        <taxon>Eukaryota</taxon>
        <taxon>Metazoa</taxon>
        <taxon>Ecdysozoa</taxon>
        <taxon>Nematoda</taxon>
        <taxon>Chromadorea</taxon>
        <taxon>Rhabditida</taxon>
        <taxon>Rhabditina</taxon>
        <taxon>Rhabditomorpha</taxon>
        <taxon>Rhabditoidea</taxon>
        <taxon>Rhabditidae</taxon>
        <taxon>Diploscapter</taxon>
    </lineage>
</organism>
<dbReference type="PANTHER" id="PTHR21191:SF2">
    <property type="entry name" value="AQUAPORIN"/>
    <property type="match status" value="1"/>
</dbReference>
<dbReference type="OrthoDB" id="1580043at2759"/>
<feature type="transmembrane region" description="Helical" evidence="5">
    <location>
        <begin position="242"/>
        <end position="261"/>
    </location>
</feature>
<feature type="transmembrane region" description="Helical" evidence="5">
    <location>
        <begin position="202"/>
        <end position="222"/>
    </location>
</feature>
<gene>
    <name evidence="6" type="ORF">WR25_24540</name>
</gene>
<feature type="transmembrane region" description="Helical" evidence="5">
    <location>
        <begin position="21"/>
        <end position="41"/>
    </location>
</feature>
<evidence type="ECO:0000256" key="3">
    <source>
        <dbReference type="ARBA" id="ARBA00022989"/>
    </source>
</evidence>
<reference evidence="6 7" key="1">
    <citation type="journal article" date="2017" name="Curr. Biol.">
        <title>Genome architecture and evolution of a unichromosomal asexual nematode.</title>
        <authorList>
            <person name="Fradin H."/>
            <person name="Zegar C."/>
            <person name="Gutwein M."/>
            <person name="Lucas J."/>
            <person name="Kovtun M."/>
            <person name="Corcoran D."/>
            <person name="Baugh L.R."/>
            <person name="Kiontke K."/>
            <person name="Gunsalus K."/>
            <person name="Fitch D.H."/>
            <person name="Piano F."/>
        </authorList>
    </citation>
    <scope>NUCLEOTIDE SEQUENCE [LARGE SCALE GENOMIC DNA]</scope>
    <source>
        <strain evidence="6">PF1309</strain>
    </source>
</reference>
<evidence type="ECO:0000256" key="1">
    <source>
        <dbReference type="ARBA" id="ARBA00004141"/>
    </source>
</evidence>
<feature type="transmembrane region" description="Helical" evidence="5">
    <location>
        <begin position="78"/>
        <end position="99"/>
    </location>
</feature>
<dbReference type="Proteomes" id="UP000218231">
    <property type="component" value="Unassembled WGS sequence"/>
</dbReference>
<name>A0A2A2KJT5_9BILA</name>
<dbReference type="InterPro" id="IPR023271">
    <property type="entry name" value="Aquaporin-like"/>
</dbReference>
<protein>
    <recommendedName>
        <fullName evidence="5">Aquaporin</fullName>
    </recommendedName>
</protein>
<comment type="subcellular location">
    <subcellularLocation>
        <location evidence="1">Membrane</location>
        <topology evidence="1">Multi-pass membrane protein</topology>
    </subcellularLocation>
</comment>
<dbReference type="InterPro" id="IPR016697">
    <property type="entry name" value="Aquaporin_11/12"/>
</dbReference>
<feature type="transmembrane region" description="Helical" evidence="5">
    <location>
        <begin position="169"/>
        <end position="190"/>
    </location>
</feature>